<dbReference type="RefSeq" id="WP_345430355.1">
    <property type="nucleotide sequence ID" value="NZ_BAABHK010000002.1"/>
</dbReference>
<evidence type="ECO:0000313" key="2">
    <source>
        <dbReference type="EMBL" id="GAA4623463.1"/>
    </source>
</evidence>
<dbReference type="EMBL" id="BAABHK010000002">
    <property type="protein sequence ID" value="GAA4623463.1"/>
    <property type="molecule type" value="Genomic_DNA"/>
</dbReference>
<evidence type="ECO:0000313" key="3">
    <source>
        <dbReference type="Proteomes" id="UP001501442"/>
    </source>
</evidence>
<dbReference type="Proteomes" id="UP001501442">
    <property type="component" value="Unassembled WGS sequence"/>
</dbReference>
<keyword evidence="3" id="KW-1185">Reference proteome</keyword>
<comment type="caution">
    <text evidence="2">The sequence shown here is derived from an EMBL/GenBank/DDBJ whole genome shotgun (WGS) entry which is preliminary data.</text>
</comment>
<accession>A0ABP8U5S1</accession>
<dbReference type="Gene3D" id="1.10.10.10">
    <property type="entry name" value="Winged helix-like DNA-binding domain superfamily/Winged helix DNA-binding domain"/>
    <property type="match status" value="1"/>
</dbReference>
<gene>
    <name evidence="2" type="ORF">GCM10023196_019740</name>
</gene>
<sequence length="332" mass="37137">MDISTIGVSADALAVYRCTLKRPGCGSDVIRRRLGLDQKTLESAIETLGRLALLEVRDGHRLSATDPRAGLERLIEQRVEKLNMEIRQVLAARDVIALLEEDQRHGESLESAQLDIERVSGLLQVRRRIDDLAFFSHKETLCLHPGRPLSASAIQVGRVLDGRSLRRGTMIKSIYHPEALGDALMVDYLCDIRRLGGQVRITEAQMDRMIVFDRDVAVVPVNPRDSAQGALLVREEGLVSQLVTYFDGLWEDAADFEEFIKPSAAEAPCSALSPFERRVLDALAMFDKDEIAARELGVSLRTYRRYVAELMARLGAVNRFQAALRAKEEGWI</sequence>
<dbReference type="InterPro" id="IPR036388">
    <property type="entry name" value="WH-like_DNA-bd_sf"/>
</dbReference>
<dbReference type="PANTHER" id="PTHR34293">
    <property type="entry name" value="HTH-TYPE TRANSCRIPTIONAL REGULATOR TRMBL2"/>
    <property type="match status" value="1"/>
</dbReference>
<proteinExistence type="predicted"/>
<feature type="domain" description="HTH luxR-type" evidence="1">
    <location>
        <begin position="269"/>
        <end position="326"/>
    </location>
</feature>
<dbReference type="PANTHER" id="PTHR34293:SF1">
    <property type="entry name" value="HTH-TYPE TRANSCRIPTIONAL REGULATOR TRMBL2"/>
    <property type="match status" value="1"/>
</dbReference>
<dbReference type="SUPFAM" id="SSF46894">
    <property type="entry name" value="C-terminal effector domain of the bipartite response regulators"/>
    <property type="match status" value="1"/>
</dbReference>
<dbReference type="SMART" id="SM00421">
    <property type="entry name" value="HTH_LUXR"/>
    <property type="match status" value="1"/>
</dbReference>
<dbReference type="InterPro" id="IPR051797">
    <property type="entry name" value="TrmB-like"/>
</dbReference>
<reference evidence="3" key="1">
    <citation type="journal article" date="2019" name="Int. J. Syst. Evol. Microbiol.">
        <title>The Global Catalogue of Microorganisms (GCM) 10K type strain sequencing project: providing services to taxonomists for standard genome sequencing and annotation.</title>
        <authorList>
            <consortium name="The Broad Institute Genomics Platform"/>
            <consortium name="The Broad Institute Genome Sequencing Center for Infectious Disease"/>
            <person name="Wu L."/>
            <person name="Ma J."/>
        </authorList>
    </citation>
    <scope>NUCLEOTIDE SEQUENCE [LARGE SCALE GENOMIC DNA]</scope>
    <source>
        <strain evidence="3">JCM 17939</strain>
    </source>
</reference>
<organism evidence="2 3">
    <name type="scientific">Actinoallomurus vinaceus</name>
    <dbReference type="NCBI Taxonomy" id="1080074"/>
    <lineage>
        <taxon>Bacteria</taxon>
        <taxon>Bacillati</taxon>
        <taxon>Actinomycetota</taxon>
        <taxon>Actinomycetes</taxon>
        <taxon>Streptosporangiales</taxon>
        <taxon>Thermomonosporaceae</taxon>
        <taxon>Actinoallomurus</taxon>
    </lineage>
</organism>
<dbReference type="InterPro" id="IPR000792">
    <property type="entry name" value="Tscrpt_reg_LuxR_C"/>
</dbReference>
<name>A0ABP8U5S1_9ACTN</name>
<evidence type="ECO:0000259" key="1">
    <source>
        <dbReference type="SMART" id="SM00421"/>
    </source>
</evidence>
<dbReference type="InterPro" id="IPR016032">
    <property type="entry name" value="Sig_transdc_resp-reg_C-effctor"/>
</dbReference>
<protein>
    <recommendedName>
        <fullName evidence="1">HTH luxR-type domain-containing protein</fullName>
    </recommendedName>
</protein>